<organism evidence="4 5">
    <name type="scientific">Pseudoxanthomonas putridarboris</name>
    <dbReference type="NCBI Taxonomy" id="752605"/>
    <lineage>
        <taxon>Bacteria</taxon>
        <taxon>Pseudomonadati</taxon>
        <taxon>Pseudomonadota</taxon>
        <taxon>Gammaproteobacteria</taxon>
        <taxon>Lysobacterales</taxon>
        <taxon>Lysobacteraceae</taxon>
        <taxon>Pseudoxanthomonas</taxon>
    </lineage>
</organism>
<dbReference type="Pfam" id="PF00440">
    <property type="entry name" value="TetR_N"/>
    <property type="match status" value="1"/>
</dbReference>
<gene>
    <name evidence="4" type="ORF">AAD027_15350</name>
</gene>
<dbReference type="InterPro" id="IPR009057">
    <property type="entry name" value="Homeodomain-like_sf"/>
</dbReference>
<sequence>MNRPAHVADPRKRHTRGDLLSAFFSLALSRRYHDIRVADVLAVSGVGRSTFYEHFRNKDALLSASLDGPFRILAGMVEGDAGTLRVQGVLEHFLQNRALARSLFEGAASRVVRETLVAHVESCLDREPGRLRIPARLAAHSLADGIFSPIAAWLSGEANCDPSDLAIALRDAAMASVRALRIAER</sequence>
<dbReference type="InterPro" id="IPR001647">
    <property type="entry name" value="HTH_TetR"/>
</dbReference>
<proteinExistence type="predicted"/>
<dbReference type="PROSITE" id="PS50977">
    <property type="entry name" value="HTH_TETR_2"/>
    <property type="match status" value="1"/>
</dbReference>
<dbReference type="RefSeq" id="WP_341726904.1">
    <property type="nucleotide sequence ID" value="NZ_JBBWWT010000008.1"/>
</dbReference>
<comment type="caution">
    <text evidence="4">The sequence shown here is derived from an EMBL/GenBank/DDBJ whole genome shotgun (WGS) entry which is preliminary data.</text>
</comment>
<feature type="DNA-binding region" description="H-T-H motif" evidence="2">
    <location>
        <begin position="36"/>
        <end position="55"/>
    </location>
</feature>
<keyword evidence="1 2" id="KW-0238">DNA-binding</keyword>
<dbReference type="Gene3D" id="1.10.357.10">
    <property type="entry name" value="Tetracycline Repressor, domain 2"/>
    <property type="match status" value="1"/>
</dbReference>
<name>A0ABU9J481_9GAMM</name>
<reference evidence="4 5" key="1">
    <citation type="submission" date="2024-04" db="EMBL/GenBank/DDBJ databases">
        <title>Draft genome sequence of Pseudoxanthomonas putridarboris WD12.</title>
        <authorList>
            <person name="Oh J."/>
        </authorList>
    </citation>
    <scope>NUCLEOTIDE SEQUENCE [LARGE SCALE GENOMIC DNA]</scope>
    <source>
        <strain evidence="4 5">WD12</strain>
    </source>
</reference>
<evidence type="ECO:0000313" key="5">
    <source>
        <dbReference type="Proteomes" id="UP001459204"/>
    </source>
</evidence>
<dbReference type="EMBL" id="JBBWWT010000008">
    <property type="protein sequence ID" value="MEL1265730.1"/>
    <property type="molecule type" value="Genomic_DNA"/>
</dbReference>
<protein>
    <submittedName>
        <fullName evidence="4">TetR/AcrR family transcriptional regulator</fullName>
    </submittedName>
</protein>
<accession>A0ABU9J481</accession>
<feature type="domain" description="HTH tetR-type" evidence="3">
    <location>
        <begin position="13"/>
        <end position="73"/>
    </location>
</feature>
<evidence type="ECO:0000313" key="4">
    <source>
        <dbReference type="EMBL" id="MEL1265730.1"/>
    </source>
</evidence>
<evidence type="ECO:0000256" key="2">
    <source>
        <dbReference type="PROSITE-ProRule" id="PRU00335"/>
    </source>
</evidence>
<dbReference type="Proteomes" id="UP001459204">
    <property type="component" value="Unassembled WGS sequence"/>
</dbReference>
<evidence type="ECO:0000259" key="3">
    <source>
        <dbReference type="PROSITE" id="PS50977"/>
    </source>
</evidence>
<keyword evidence="5" id="KW-1185">Reference proteome</keyword>
<dbReference type="SUPFAM" id="SSF46689">
    <property type="entry name" value="Homeodomain-like"/>
    <property type="match status" value="1"/>
</dbReference>
<evidence type="ECO:0000256" key="1">
    <source>
        <dbReference type="ARBA" id="ARBA00023125"/>
    </source>
</evidence>